<dbReference type="Proteomes" id="UP000587880">
    <property type="component" value="Unassembled WGS sequence"/>
</dbReference>
<comment type="caution">
    <text evidence="2">The sequence shown here is derived from an EMBL/GenBank/DDBJ whole genome shotgun (WGS) entry which is preliminary data.</text>
</comment>
<dbReference type="RefSeq" id="WP_168981186.1">
    <property type="nucleotide sequence ID" value="NZ_JABAGD010000005.1"/>
</dbReference>
<feature type="transmembrane region" description="Helical" evidence="1">
    <location>
        <begin position="56"/>
        <end position="74"/>
    </location>
</feature>
<feature type="transmembrane region" description="Helical" evidence="1">
    <location>
        <begin position="145"/>
        <end position="167"/>
    </location>
</feature>
<dbReference type="PANTHER" id="PTHR36111">
    <property type="entry name" value="INNER MEMBRANE PROTEIN-RELATED"/>
    <property type="match status" value="1"/>
</dbReference>
<feature type="transmembrane region" description="Helical" evidence="1">
    <location>
        <begin position="102"/>
        <end position="125"/>
    </location>
</feature>
<dbReference type="PANTHER" id="PTHR36111:SF2">
    <property type="entry name" value="INNER MEMBRANE PROTEIN"/>
    <property type="match status" value="1"/>
</dbReference>
<feature type="transmembrane region" description="Helical" evidence="1">
    <location>
        <begin position="32"/>
        <end position="50"/>
    </location>
</feature>
<feature type="transmembrane region" description="Helical" evidence="1">
    <location>
        <begin position="214"/>
        <end position="231"/>
    </location>
</feature>
<evidence type="ECO:0000313" key="2">
    <source>
        <dbReference type="EMBL" id="NMF03970.1"/>
    </source>
</evidence>
<dbReference type="EMBL" id="JABAGD010000005">
    <property type="protein sequence ID" value="NMF03970.1"/>
    <property type="molecule type" value="Genomic_DNA"/>
</dbReference>
<dbReference type="Pfam" id="PF04474">
    <property type="entry name" value="DUF554"/>
    <property type="match status" value="1"/>
</dbReference>
<evidence type="ECO:0000256" key="1">
    <source>
        <dbReference type="SAM" id="Phobius"/>
    </source>
</evidence>
<protein>
    <submittedName>
        <fullName evidence="2">DUF554 domain-containing protein</fullName>
    </submittedName>
</protein>
<dbReference type="InterPro" id="IPR007563">
    <property type="entry name" value="DUF554"/>
</dbReference>
<keyword evidence="1" id="KW-1133">Transmembrane helix</keyword>
<evidence type="ECO:0000313" key="3">
    <source>
        <dbReference type="Proteomes" id="UP000587880"/>
    </source>
</evidence>
<dbReference type="AlphaFoldDB" id="A0A7X9SL90"/>
<feature type="transmembrane region" description="Helical" evidence="1">
    <location>
        <begin position="187"/>
        <end position="208"/>
    </location>
</feature>
<sequence length="232" mass="24198">MLGTIVNSLAIIGGCLIGLIVKGRLTEKISNTIMNGLALCVLYIGISGTLKGKDTLQIIICIALGALIGEIIDIDRRLNDLGNMIERKINGKRKNNSNDKISISEGFVTSSLLFCVGAMAVVGSLESGLQGNNSTLFAKSILDGVSSIIFASSLGVGVMLSSIAIFIYQGSITLLAGGLSTILTDNVISNMSAVGSLLIVGLGFNMLGISKIKVANLLPGIFLPIIFGYFLK</sequence>
<gene>
    <name evidence="2" type="ORF">HF849_04250</name>
</gene>
<keyword evidence="1" id="KW-0472">Membrane</keyword>
<feature type="transmembrane region" description="Helical" evidence="1">
    <location>
        <begin position="6"/>
        <end position="25"/>
    </location>
</feature>
<keyword evidence="1" id="KW-0812">Transmembrane</keyword>
<proteinExistence type="predicted"/>
<organism evidence="2 3">
    <name type="scientific">Clostridium beijerinckii</name>
    <name type="common">Clostridium MP</name>
    <dbReference type="NCBI Taxonomy" id="1520"/>
    <lineage>
        <taxon>Bacteria</taxon>
        <taxon>Bacillati</taxon>
        <taxon>Bacillota</taxon>
        <taxon>Clostridia</taxon>
        <taxon>Eubacteriales</taxon>
        <taxon>Clostridiaceae</taxon>
        <taxon>Clostridium</taxon>
    </lineage>
</organism>
<reference evidence="2 3" key="1">
    <citation type="submission" date="2020-04" db="EMBL/GenBank/DDBJ databases">
        <authorList>
            <person name="Hitch T.C.A."/>
            <person name="Wylensek D."/>
            <person name="Clavel T."/>
        </authorList>
    </citation>
    <scope>NUCLEOTIDE SEQUENCE [LARGE SCALE GENOMIC DNA]</scope>
    <source>
        <strain evidence="2 3">WB01_NA02</strain>
    </source>
</reference>
<accession>A0A7X9SL90</accession>
<name>A0A7X9SL90_CLOBE</name>